<sequence>MTILRVPARFAAPALIGAALALGACAKKAPEPTPVALTPQEQACVDRAAAVTAADPAGITVMPSTSTKTGDMVYTVGAAGVNYTCVVSPGAQVSSFSAVTAP</sequence>
<name>A0A501WZH2_9RHOB</name>
<reference evidence="2 3" key="1">
    <citation type="submission" date="2019-06" db="EMBL/GenBank/DDBJ databases">
        <title>A novel bacterium of genus Amaricoccus, isolated from marine sediment.</title>
        <authorList>
            <person name="Huang H."/>
            <person name="Mo K."/>
            <person name="Hu Y."/>
        </authorList>
    </citation>
    <scope>NUCLEOTIDE SEQUENCE [LARGE SCALE GENOMIC DNA]</scope>
    <source>
        <strain evidence="2 3">HB172011</strain>
    </source>
</reference>
<evidence type="ECO:0008006" key="4">
    <source>
        <dbReference type="Google" id="ProtNLM"/>
    </source>
</evidence>
<organism evidence="2 3">
    <name type="scientific">Amaricoccus solimangrovi</name>
    <dbReference type="NCBI Taxonomy" id="2589815"/>
    <lineage>
        <taxon>Bacteria</taxon>
        <taxon>Pseudomonadati</taxon>
        <taxon>Pseudomonadota</taxon>
        <taxon>Alphaproteobacteria</taxon>
        <taxon>Rhodobacterales</taxon>
        <taxon>Paracoccaceae</taxon>
        <taxon>Amaricoccus</taxon>
    </lineage>
</organism>
<gene>
    <name evidence="2" type="ORF">FJM51_01690</name>
</gene>
<protein>
    <recommendedName>
        <fullName evidence="4">Lipoprotein</fullName>
    </recommendedName>
</protein>
<evidence type="ECO:0000256" key="1">
    <source>
        <dbReference type="SAM" id="SignalP"/>
    </source>
</evidence>
<dbReference type="Proteomes" id="UP000319255">
    <property type="component" value="Unassembled WGS sequence"/>
</dbReference>
<evidence type="ECO:0000313" key="3">
    <source>
        <dbReference type="Proteomes" id="UP000319255"/>
    </source>
</evidence>
<feature type="signal peptide" evidence="1">
    <location>
        <begin position="1"/>
        <end position="26"/>
    </location>
</feature>
<dbReference type="AlphaFoldDB" id="A0A501WZH2"/>
<dbReference type="PROSITE" id="PS51257">
    <property type="entry name" value="PROKAR_LIPOPROTEIN"/>
    <property type="match status" value="1"/>
</dbReference>
<keyword evidence="3" id="KW-1185">Reference proteome</keyword>
<dbReference type="RefSeq" id="WP_140452364.1">
    <property type="nucleotide sequence ID" value="NZ_VFRP01000001.1"/>
</dbReference>
<dbReference type="EMBL" id="VFRP01000001">
    <property type="protein sequence ID" value="TPE53785.1"/>
    <property type="molecule type" value="Genomic_DNA"/>
</dbReference>
<feature type="chain" id="PRO_5021470357" description="Lipoprotein" evidence="1">
    <location>
        <begin position="27"/>
        <end position="102"/>
    </location>
</feature>
<accession>A0A501WZH2</accession>
<proteinExistence type="predicted"/>
<keyword evidence="1" id="KW-0732">Signal</keyword>
<comment type="caution">
    <text evidence="2">The sequence shown here is derived from an EMBL/GenBank/DDBJ whole genome shotgun (WGS) entry which is preliminary data.</text>
</comment>
<evidence type="ECO:0000313" key="2">
    <source>
        <dbReference type="EMBL" id="TPE53785.1"/>
    </source>
</evidence>